<dbReference type="EMBL" id="CP089984">
    <property type="protein sequence ID" value="WXB14108.1"/>
    <property type="molecule type" value="Genomic_DNA"/>
</dbReference>
<proteinExistence type="predicted"/>
<accession>A0ABZ2LT68</accession>
<organism evidence="1 2">
    <name type="scientific">Pendulispora albinea</name>
    <dbReference type="NCBI Taxonomy" id="2741071"/>
    <lineage>
        <taxon>Bacteria</taxon>
        <taxon>Pseudomonadati</taxon>
        <taxon>Myxococcota</taxon>
        <taxon>Myxococcia</taxon>
        <taxon>Myxococcales</taxon>
        <taxon>Sorangiineae</taxon>
        <taxon>Pendulisporaceae</taxon>
        <taxon>Pendulispora</taxon>
    </lineage>
</organism>
<evidence type="ECO:0000313" key="2">
    <source>
        <dbReference type="Proteomes" id="UP001370348"/>
    </source>
</evidence>
<sequence length="162" mass="16335">MNRLSKPAHGAIPGAMWPERAGVCVMAAAILPLVHALGCGPARGASSPARDTARGAILTVAKAVSVADGVCTAAARERSDAKLAKMCADAYDAARPALLAAESGVDAWENGQRQRVACATTDAAVALRNLGDALARVGVSLPPVLSDALSLSRGLEEVCHGG</sequence>
<evidence type="ECO:0000313" key="1">
    <source>
        <dbReference type="EMBL" id="WXB14108.1"/>
    </source>
</evidence>
<gene>
    <name evidence="1" type="ORF">LZC94_40545</name>
</gene>
<reference evidence="1 2" key="1">
    <citation type="submission" date="2021-12" db="EMBL/GenBank/DDBJ databases">
        <title>Discovery of the Pendulisporaceae a myxobacterial family with distinct sporulation behavior and unique specialized metabolism.</title>
        <authorList>
            <person name="Garcia R."/>
            <person name="Popoff A."/>
            <person name="Bader C.D."/>
            <person name="Loehr J."/>
            <person name="Walesch S."/>
            <person name="Walt C."/>
            <person name="Boldt J."/>
            <person name="Bunk B."/>
            <person name="Haeckl F.J.F.P.J."/>
            <person name="Gunesch A.P."/>
            <person name="Birkelbach J."/>
            <person name="Nuebel U."/>
            <person name="Pietschmann T."/>
            <person name="Bach T."/>
            <person name="Mueller R."/>
        </authorList>
    </citation>
    <scope>NUCLEOTIDE SEQUENCE [LARGE SCALE GENOMIC DNA]</scope>
    <source>
        <strain evidence="1 2">MSr11954</strain>
    </source>
</reference>
<dbReference type="RefSeq" id="WP_394823726.1">
    <property type="nucleotide sequence ID" value="NZ_CP089984.1"/>
</dbReference>
<name>A0ABZ2LT68_9BACT</name>
<dbReference type="Proteomes" id="UP001370348">
    <property type="component" value="Chromosome"/>
</dbReference>
<protein>
    <submittedName>
        <fullName evidence="1">Uncharacterized protein</fullName>
    </submittedName>
</protein>
<keyword evidence="2" id="KW-1185">Reference proteome</keyword>